<keyword evidence="2" id="KW-0964">Secreted</keyword>
<feature type="transmembrane region" description="Helical" evidence="3">
    <location>
        <begin position="37"/>
        <end position="57"/>
    </location>
</feature>
<evidence type="ECO:0000313" key="5">
    <source>
        <dbReference type="Proteomes" id="UP000281372"/>
    </source>
</evidence>
<gene>
    <name evidence="4" type="ORF">ALQ64_04701</name>
</gene>
<dbReference type="InterPro" id="IPR017996">
    <property type="entry name" value="MRJP/yellow-related"/>
</dbReference>
<dbReference type="GO" id="GO:0005576">
    <property type="term" value="C:extracellular region"/>
    <property type="evidence" value="ECO:0007669"/>
    <property type="project" value="UniProtKB-SubCell"/>
</dbReference>
<dbReference type="PANTHER" id="PTHR10009:SF18">
    <property type="entry name" value="PROTEIN YELLOW-LIKE PROTEIN"/>
    <property type="match status" value="1"/>
</dbReference>
<keyword evidence="3" id="KW-1133">Transmembrane helix</keyword>
<comment type="subcellular location">
    <subcellularLocation>
        <location evidence="1">Secreted</location>
    </subcellularLocation>
</comment>
<dbReference type="Gene3D" id="2.120.10.30">
    <property type="entry name" value="TolB, C-terminal domain"/>
    <property type="match status" value="1"/>
</dbReference>
<protein>
    <submittedName>
        <fullName evidence="4">Uncharacterized protein</fullName>
    </submittedName>
</protein>
<reference evidence="4 5" key="1">
    <citation type="submission" date="2018-08" db="EMBL/GenBank/DDBJ databases">
        <title>Recombination of ecologically and evolutionarily significant loci maintains genetic cohesion in the Pseudomonas syringae species complex.</title>
        <authorList>
            <person name="Dillon M."/>
            <person name="Thakur S."/>
            <person name="Almeida R.N.D."/>
            <person name="Weir B.S."/>
            <person name="Guttman D.S."/>
        </authorList>
    </citation>
    <scope>NUCLEOTIDE SEQUENCE [LARGE SCALE GENOMIC DNA]</scope>
    <source>
        <strain evidence="4 5">ICMP 2821</strain>
    </source>
</reference>
<evidence type="ECO:0000256" key="2">
    <source>
        <dbReference type="ARBA" id="ARBA00022525"/>
    </source>
</evidence>
<organism evidence="4 5">
    <name type="scientific">Pseudomonas cannabina</name>
    <dbReference type="NCBI Taxonomy" id="86840"/>
    <lineage>
        <taxon>Bacteria</taxon>
        <taxon>Pseudomonadati</taxon>
        <taxon>Pseudomonadota</taxon>
        <taxon>Gammaproteobacteria</taxon>
        <taxon>Pseudomonadales</taxon>
        <taxon>Pseudomonadaceae</taxon>
        <taxon>Pseudomonas</taxon>
    </lineage>
</organism>
<dbReference type="AlphaFoldDB" id="A0A3M3M0Q4"/>
<dbReference type="InterPro" id="IPR011042">
    <property type="entry name" value="6-blade_b-propeller_TolB-like"/>
</dbReference>
<evidence type="ECO:0000256" key="3">
    <source>
        <dbReference type="SAM" id="Phobius"/>
    </source>
</evidence>
<comment type="caution">
    <text evidence="4">The sequence shown here is derived from an EMBL/GenBank/DDBJ whole genome shotgun (WGS) entry which is preliminary data.</text>
</comment>
<dbReference type="Proteomes" id="UP000281372">
    <property type="component" value="Unassembled WGS sequence"/>
</dbReference>
<accession>A0A3M3M0Q4</accession>
<evidence type="ECO:0000313" key="4">
    <source>
        <dbReference type="EMBL" id="RMN40945.1"/>
    </source>
</evidence>
<dbReference type="EMBL" id="RBOW01000075">
    <property type="protein sequence ID" value="RMN40945.1"/>
    <property type="molecule type" value="Genomic_DNA"/>
</dbReference>
<name>A0A3M3M0Q4_PSECA</name>
<sequence length="425" mass="45752">MFLPCLTFARNVFTHSGPVDEQPGWLIRRKNMHRKTLSAALAILSATSLATSLAYGMTATALPENAPADKHIGTLEQVHAFYDAMPTGVTVSETGRIFVNFPRWGDKVPFTVGEIRDGNVLAYPDQAVNQENPKDPGDGLISVQSVVADGKGRVWLLDTAAPEFSSPRPRGAKLVAVDLASNRIVKRLVFPDNVILPGTYVNDMRFDFRKGPEGTVYVTDSSVSGPGAIIVMDIASGHAVRRLSGAKATSADPDFVPVVEGVQVLGQGPDGKRKPVTVASDGIALSADGKTLYFSPLSSRHLYSVATDLLNDSQVTEPQLAAAVKDLGEKGASDGLESDANGAVYAGDYEHNAIRKRLPSGVWQTVAHDPRMLWPDTLSVGPDGYLYFIVNQLHRQAGFNAGQDKREKPYSLLRVKIDARPAPTH</sequence>
<evidence type="ECO:0000256" key="1">
    <source>
        <dbReference type="ARBA" id="ARBA00004613"/>
    </source>
</evidence>
<keyword evidence="3" id="KW-0812">Transmembrane</keyword>
<proteinExistence type="predicted"/>
<dbReference type="PANTHER" id="PTHR10009">
    <property type="entry name" value="PROTEIN YELLOW-RELATED"/>
    <property type="match status" value="1"/>
</dbReference>
<dbReference type="SUPFAM" id="SSF63829">
    <property type="entry name" value="Calcium-dependent phosphotriesterase"/>
    <property type="match status" value="1"/>
</dbReference>
<keyword evidence="3" id="KW-0472">Membrane</keyword>
<dbReference type="Pfam" id="PF03022">
    <property type="entry name" value="MRJP"/>
    <property type="match status" value="1"/>
</dbReference>